<evidence type="ECO:0000313" key="1">
    <source>
        <dbReference type="EMBL" id="VVD73408.1"/>
    </source>
</evidence>
<dbReference type="RefSeq" id="WP_150682905.1">
    <property type="nucleotide sequence ID" value="NZ_CABPSI010000001.1"/>
</dbReference>
<keyword evidence="2" id="KW-1185">Reference proteome</keyword>
<reference evidence="1 2" key="1">
    <citation type="submission" date="2019-08" db="EMBL/GenBank/DDBJ databases">
        <authorList>
            <person name="Peeters C."/>
        </authorList>
    </citation>
    <scope>NUCLEOTIDE SEQUENCE [LARGE SCALE GENOMIC DNA]</scope>
    <source>
        <strain evidence="1 2">LMG 31115</strain>
    </source>
</reference>
<dbReference type="Proteomes" id="UP000333828">
    <property type="component" value="Unassembled WGS sequence"/>
</dbReference>
<name>A0A5E4SGV0_9BURK</name>
<dbReference type="AlphaFoldDB" id="A0A5E4SGV0"/>
<sequence>MFEYQDWLPFKFASARLDGKVHERTAIFIEATLAATGQRVRFQWDTGAPANLLYGRAAGPVLGVADEALSVSSASSASSTLPTEMALIFDSGLRMQVPFETRAALGSVPRSPDEPPLIGTLGYAFTRGMAIAIDYREQRIYWLNPAQTEALSARWPAHFSRYRESAGNLRDKILVDYAAPAFSGLAIFDTGSSMFELVVPPDQWALIPDTATADDRPVPITVPAWGNPLVMLPKRTDLALTVGGQPVHVTLAYTLRDDDRMAPTIGNAPFLERIVVIDTVGKRFGVLPRR</sequence>
<protein>
    <recommendedName>
        <fullName evidence="3">Aspartyl protease</fullName>
    </recommendedName>
</protein>
<organism evidence="1 2">
    <name type="scientific">Pandoraea iniqua</name>
    <dbReference type="NCBI Taxonomy" id="2508288"/>
    <lineage>
        <taxon>Bacteria</taxon>
        <taxon>Pseudomonadati</taxon>
        <taxon>Pseudomonadota</taxon>
        <taxon>Betaproteobacteria</taxon>
        <taxon>Burkholderiales</taxon>
        <taxon>Burkholderiaceae</taxon>
        <taxon>Pandoraea</taxon>
    </lineage>
</organism>
<dbReference type="EMBL" id="CABPSI010000001">
    <property type="protein sequence ID" value="VVD73408.1"/>
    <property type="molecule type" value="Genomic_DNA"/>
</dbReference>
<accession>A0A5E4SGV0</accession>
<gene>
    <name evidence="1" type="ORF">PIN31115_00726</name>
</gene>
<evidence type="ECO:0000313" key="2">
    <source>
        <dbReference type="Proteomes" id="UP000333828"/>
    </source>
</evidence>
<proteinExistence type="predicted"/>
<evidence type="ECO:0008006" key="3">
    <source>
        <dbReference type="Google" id="ProtNLM"/>
    </source>
</evidence>